<gene>
    <name evidence="2" type="ORF">R4146_06825</name>
</gene>
<keyword evidence="3" id="KW-1185">Reference proteome</keyword>
<name>A0ABU8SNP4_9LACO</name>
<organism evidence="2 3">
    <name type="scientific">Nicoliella lavandulae</name>
    <dbReference type="NCBI Taxonomy" id="3082954"/>
    <lineage>
        <taxon>Bacteria</taxon>
        <taxon>Bacillati</taxon>
        <taxon>Bacillota</taxon>
        <taxon>Bacilli</taxon>
        <taxon>Lactobacillales</taxon>
        <taxon>Lactobacillaceae</taxon>
        <taxon>Nicoliella</taxon>
    </lineage>
</organism>
<dbReference type="PANTHER" id="PTHR32440">
    <property type="entry name" value="PHOSPHATASE DCR2-RELATED-RELATED"/>
    <property type="match status" value="1"/>
</dbReference>
<dbReference type="Gene3D" id="3.60.21.10">
    <property type="match status" value="1"/>
</dbReference>
<feature type="domain" description="Calcineurin-like phosphoesterase" evidence="1">
    <location>
        <begin position="11"/>
        <end position="236"/>
    </location>
</feature>
<dbReference type="InterPro" id="IPR004843">
    <property type="entry name" value="Calcineurin-like_PHP"/>
</dbReference>
<proteinExistence type="predicted"/>
<evidence type="ECO:0000313" key="3">
    <source>
        <dbReference type="Proteomes" id="UP001370590"/>
    </source>
</evidence>
<dbReference type="Pfam" id="PF00149">
    <property type="entry name" value="Metallophos"/>
    <property type="match status" value="1"/>
</dbReference>
<reference evidence="2 3" key="1">
    <citation type="submission" date="2023-10" db="EMBL/GenBank/DDBJ databases">
        <title>Nicoliella lavandulae sp. nov. isolated from Lavandula angustifolia flowers.</title>
        <authorList>
            <person name="Alcantara C."/>
            <person name="Zuniga M."/>
            <person name="Landete J.M."/>
            <person name="Monedero V."/>
        </authorList>
    </citation>
    <scope>NUCLEOTIDE SEQUENCE [LARGE SCALE GENOMIC DNA]</scope>
    <source>
        <strain evidence="2 3">Es01</strain>
    </source>
</reference>
<sequence length="285" mass="33144">MKLNYNDRGNFKICQLTDLHLGESPENEEDNKTLNALELLFNTNEFDLVIITGDLIWSKLSYDPEMTLSPLYKLLNRFSFPVAITYGNHDTQSKWSRFDMRKLERQLTHPADKYNSTITGERENYTLEVYDGKKLANVIYVLDSGAYSNWKDHDRYASIEPEQIEWYNQLPYSRDENNVDLGFFHIPLPEYKLAAQNIIAGQRGSETRSPNLNSGFFYSLHRNRNVKALFVGHDHENNFVSQYEGIDLNYGNVTGYNCDSSLKRGVRIIELENNLYETSIKTFES</sequence>
<dbReference type="EMBL" id="JAWMWH010000003">
    <property type="protein sequence ID" value="MEJ6400857.1"/>
    <property type="molecule type" value="Genomic_DNA"/>
</dbReference>
<accession>A0ABU8SNP4</accession>
<dbReference type="InterPro" id="IPR029052">
    <property type="entry name" value="Metallo-depent_PP-like"/>
</dbReference>
<evidence type="ECO:0000313" key="2">
    <source>
        <dbReference type="EMBL" id="MEJ6400857.1"/>
    </source>
</evidence>
<protein>
    <submittedName>
        <fullName evidence="2">Metallophosphoesterase</fullName>
    </submittedName>
</protein>
<comment type="caution">
    <text evidence="2">The sequence shown here is derived from an EMBL/GenBank/DDBJ whole genome shotgun (WGS) entry which is preliminary data.</text>
</comment>
<dbReference type="SUPFAM" id="SSF56300">
    <property type="entry name" value="Metallo-dependent phosphatases"/>
    <property type="match status" value="1"/>
</dbReference>
<evidence type="ECO:0000259" key="1">
    <source>
        <dbReference type="Pfam" id="PF00149"/>
    </source>
</evidence>
<dbReference type="RefSeq" id="WP_339960711.1">
    <property type="nucleotide sequence ID" value="NZ_JAWMWH010000003.1"/>
</dbReference>
<dbReference type="PANTHER" id="PTHR32440:SF11">
    <property type="entry name" value="METALLOPHOSPHOESTERASE DOMAIN-CONTAINING PROTEIN"/>
    <property type="match status" value="1"/>
</dbReference>
<dbReference type="Proteomes" id="UP001370590">
    <property type="component" value="Unassembled WGS sequence"/>
</dbReference>